<name>A0A8J8NS67_HALGN</name>
<evidence type="ECO:0000313" key="1">
    <source>
        <dbReference type="EMBL" id="TNV79240.1"/>
    </source>
</evidence>
<sequence length="107" mass="12182">MPSLRLSTWQVDPGFSLRLKNLGRRPICLQSCSCKLFSTSMLTKSIPDSRFFNLNTDVQSLREKDCEGMIQISMLAPSISLVQTLTSLIQEGYKLLEFLTLHELSKR</sequence>
<dbReference type="AlphaFoldDB" id="A0A8J8NS67"/>
<organism evidence="1 2">
    <name type="scientific">Halteria grandinella</name>
    <dbReference type="NCBI Taxonomy" id="5974"/>
    <lineage>
        <taxon>Eukaryota</taxon>
        <taxon>Sar</taxon>
        <taxon>Alveolata</taxon>
        <taxon>Ciliophora</taxon>
        <taxon>Intramacronucleata</taxon>
        <taxon>Spirotrichea</taxon>
        <taxon>Stichotrichia</taxon>
        <taxon>Sporadotrichida</taxon>
        <taxon>Halteriidae</taxon>
        <taxon>Halteria</taxon>
    </lineage>
</organism>
<accession>A0A8J8NS67</accession>
<proteinExistence type="predicted"/>
<dbReference type="Proteomes" id="UP000785679">
    <property type="component" value="Unassembled WGS sequence"/>
</dbReference>
<comment type="caution">
    <text evidence="1">The sequence shown here is derived from an EMBL/GenBank/DDBJ whole genome shotgun (WGS) entry which is preliminary data.</text>
</comment>
<dbReference type="EMBL" id="RRYP01009181">
    <property type="protein sequence ID" value="TNV79240.1"/>
    <property type="molecule type" value="Genomic_DNA"/>
</dbReference>
<gene>
    <name evidence="1" type="ORF">FGO68_gene11207</name>
</gene>
<keyword evidence="2" id="KW-1185">Reference proteome</keyword>
<evidence type="ECO:0000313" key="2">
    <source>
        <dbReference type="Proteomes" id="UP000785679"/>
    </source>
</evidence>
<protein>
    <submittedName>
        <fullName evidence="1">Uncharacterized protein</fullName>
    </submittedName>
</protein>
<reference evidence="1" key="1">
    <citation type="submission" date="2019-06" db="EMBL/GenBank/DDBJ databases">
        <authorList>
            <person name="Zheng W."/>
        </authorList>
    </citation>
    <scope>NUCLEOTIDE SEQUENCE</scope>
    <source>
        <strain evidence="1">QDHG01</strain>
    </source>
</reference>